<comment type="caution">
    <text evidence="1">The sequence shown here is derived from an EMBL/GenBank/DDBJ whole genome shotgun (WGS) entry which is preliminary data.</text>
</comment>
<protein>
    <submittedName>
        <fullName evidence="1">Uncharacterized protein</fullName>
    </submittedName>
</protein>
<evidence type="ECO:0000313" key="2">
    <source>
        <dbReference type="Proteomes" id="UP000292452"/>
    </source>
</evidence>
<organism evidence="1 2">
    <name type="scientific">Streptomyces kasugaensis</name>
    <dbReference type="NCBI Taxonomy" id="1946"/>
    <lineage>
        <taxon>Bacteria</taxon>
        <taxon>Bacillati</taxon>
        <taxon>Actinomycetota</taxon>
        <taxon>Actinomycetes</taxon>
        <taxon>Kitasatosporales</taxon>
        <taxon>Streptomycetaceae</taxon>
        <taxon>Streptomyces</taxon>
    </lineage>
</organism>
<name>A0A4Q9HX61_STRKA</name>
<evidence type="ECO:0000313" key="1">
    <source>
        <dbReference type="EMBL" id="TBO59807.1"/>
    </source>
</evidence>
<proteinExistence type="predicted"/>
<gene>
    <name evidence="1" type="ORF">EYS09_10150</name>
</gene>
<dbReference type="Proteomes" id="UP000292452">
    <property type="component" value="Unassembled WGS sequence"/>
</dbReference>
<accession>A0A4Q9HX61</accession>
<keyword evidence="2" id="KW-1185">Reference proteome</keyword>
<dbReference type="AlphaFoldDB" id="A0A4Q9HX61"/>
<dbReference type="EMBL" id="SIXH01000064">
    <property type="protein sequence ID" value="TBO59807.1"/>
    <property type="molecule type" value="Genomic_DNA"/>
</dbReference>
<sequence length="172" mass="18841">MSAAVVTFPPSPSAHAPTRHRVAYRCEATARNLSGRREVLLATYRAATPRLAARWLRAEAQRLARLLAPEPSAPCLRGAPLVPTAANALRPDYYLLVWAGDDNRYDDALRTLCAGNAYVLAVTDYDARYSVRVYPLPVQRAPQTPALAGCFPCVPVGAGRQPPRRRGRHAVR</sequence>
<dbReference type="RefSeq" id="WP_131122977.1">
    <property type="nucleotide sequence ID" value="NZ_SIXH01000064.1"/>
</dbReference>
<reference evidence="1 2" key="1">
    <citation type="submission" date="2019-02" db="EMBL/GenBank/DDBJ databases">
        <title>Draft Genome Sequence of Streptomyces sp. AM-2504, identified by 16S rRNA comparative analysis as a Streptomyces Kasugaensis strain.</title>
        <authorList>
            <person name="Napolioni V."/>
            <person name="Giuliodori A.M."/>
            <person name="Spurio R."/>
            <person name="Fabbretti A."/>
        </authorList>
    </citation>
    <scope>NUCLEOTIDE SEQUENCE [LARGE SCALE GENOMIC DNA]</scope>
    <source>
        <strain evidence="1 2">AM-2504</strain>
    </source>
</reference>